<keyword evidence="1" id="KW-0812">Transmembrane</keyword>
<evidence type="ECO:0000313" key="2">
    <source>
        <dbReference type="EMBL" id="AMD00647.1"/>
    </source>
</evidence>
<accession>A0A0X8HDJ5</accession>
<dbReference type="KEGG" id="hco:LOKO_01579"/>
<evidence type="ECO:0000256" key="1">
    <source>
        <dbReference type="SAM" id="Phobius"/>
    </source>
</evidence>
<feature type="transmembrane region" description="Helical" evidence="1">
    <location>
        <begin position="9"/>
        <end position="29"/>
    </location>
</feature>
<gene>
    <name evidence="2" type="ORF">LOKO_01579</name>
</gene>
<organism evidence="2 3">
    <name type="scientific">Halomonas chromatireducens</name>
    <dbReference type="NCBI Taxonomy" id="507626"/>
    <lineage>
        <taxon>Bacteria</taxon>
        <taxon>Pseudomonadati</taxon>
        <taxon>Pseudomonadota</taxon>
        <taxon>Gammaproteobacteria</taxon>
        <taxon>Oceanospirillales</taxon>
        <taxon>Halomonadaceae</taxon>
        <taxon>Halomonas</taxon>
    </lineage>
</organism>
<dbReference type="AlphaFoldDB" id="A0A0X8HDJ5"/>
<keyword evidence="1" id="KW-1133">Transmembrane helix</keyword>
<keyword evidence="1" id="KW-0472">Membrane</keyword>
<name>A0A0X8HDJ5_9GAMM</name>
<keyword evidence="3" id="KW-1185">Reference proteome</keyword>
<dbReference type="PATRIC" id="fig|507626.3.peg.1568"/>
<reference evidence="2 3" key="1">
    <citation type="journal article" date="2016" name="Genome Announc.">
        <title>Draft Genome Sequence of 'Halomonas chromatireducens' Strain AGD 8-3, a Haloalkaliphilic Chromate- and Selenite-Reducing Gammaproteobacterium.</title>
        <authorList>
            <person name="Sharko F.S."/>
            <person name="Shapovalova A.A."/>
            <person name="Tsygankova S.V."/>
            <person name="Komova A.V."/>
            <person name="Boulygina E.S."/>
            <person name="Teslyuk A.B."/>
            <person name="Gotovtsev P.M."/>
            <person name="Namsaraev Z.B."/>
            <person name="Khijniak T.V."/>
            <person name="Nedoluzhko A.V."/>
            <person name="Vasilov R.G."/>
        </authorList>
    </citation>
    <scope>NUCLEOTIDE SEQUENCE [LARGE SCALE GENOMIC DNA]</scope>
    <source>
        <strain evidence="2 3">AGD 8-3</strain>
    </source>
</reference>
<protein>
    <recommendedName>
        <fullName evidence="4">Type 4 fimbrial biogenesis protein PilX N-terminal domain-containing protein</fullName>
    </recommendedName>
</protein>
<dbReference type="EMBL" id="CP014226">
    <property type="protein sequence ID" value="AMD00647.1"/>
    <property type="molecule type" value="Genomic_DNA"/>
</dbReference>
<evidence type="ECO:0000313" key="3">
    <source>
        <dbReference type="Proteomes" id="UP000063387"/>
    </source>
</evidence>
<reference evidence="2 3" key="2">
    <citation type="submission" date="2016-02" db="EMBL/GenBank/DDBJ databases">
        <authorList>
            <person name="Wen L."/>
            <person name="He K."/>
            <person name="Yang H."/>
        </authorList>
    </citation>
    <scope>NUCLEOTIDE SEQUENCE [LARGE SCALE GENOMIC DNA]</scope>
    <source>
        <strain evidence="2 3">AGD 8-3</strain>
    </source>
</reference>
<evidence type="ECO:0008006" key="4">
    <source>
        <dbReference type="Google" id="ProtNLM"/>
    </source>
</evidence>
<sequence>MADSRQQGIALMVVLILMSSSLTVGLSAMQGSL</sequence>
<proteinExistence type="predicted"/>
<dbReference type="Proteomes" id="UP000063387">
    <property type="component" value="Chromosome"/>
</dbReference>